<keyword evidence="7" id="KW-1185">Reference proteome</keyword>
<evidence type="ECO:0000256" key="4">
    <source>
        <dbReference type="SAM" id="MobiDB-lite"/>
    </source>
</evidence>
<name>A0A9D3T306_MEGAT</name>
<sequence>METEGPVWLADCPSEGRVRVNPVALCVLAELPPPLQVVSIFGPRQSGKSYLLNLLAGSTGFTVSRDGSSKDPGIYMWSIPDQKGDGPTLVLLDTEGFEEDLAMDGSCPMFTLSLLLSSIFLYNTWHPVSRDRLDQLLHVTMFTNLVSLPDRTWADENLLPEFIWCVRDLEMEMSLGDVELTPADFLDAVLNDVGADQQSPSGFIHQLFPRHRMKIFDFCHPIGDGSDDIEGLFLSDLNPRFIRQMDCLRNCIRSSKPKTFLSSQVVSGRELGALLERFVDSMSRGSIILLDSVAEQSQREVVEDVMEAASPMTQCVPPKTHQPAVQTEMLQCSGWVNTAPRKSSRSPERKLSLTREKERGLMDRGPVAMDRPVCFIDNTSNGELQVNQEALDILSSIKQPVVVVSIVGMYRTGKSYLMNRLAGKHTEYSSLEITSANHMKALMHAASNYVNTSSNGLYPTSLEGICKLKINN</sequence>
<feature type="region of interest" description="Disordered" evidence="4">
    <location>
        <begin position="337"/>
        <end position="356"/>
    </location>
</feature>
<dbReference type="PROSITE" id="PS51715">
    <property type="entry name" value="G_GB1_RHD3"/>
    <property type="match status" value="1"/>
</dbReference>
<comment type="similarity">
    <text evidence="3">Belongs to the TRAFAC class dynamin-like GTPase superfamily. GB1/RHD3 GTPase family.</text>
</comment>
<protein>
    <recommendedName>
        <fullName evidence="5">GB1/RHD3-type G domain-containing protein</fullName>
    </recommendedName>
</protein>
<dbReference type="GO" id="GO:0005525">
    <property type="term" value="F:GTP binding"/>
    <property type="evidence" value="ECO:0007669"/>
    <property type="project" value="UniProtKB-KW"/>
</dbReference>
<evidence type="ECO:0000256" key="3">
    <source>
        <dbReference type="PROSITE-ProRule" id="PRU01052"/>
    </source>
</evidence>
<dbReference type="InterPro" id="IPR027417">
    <property type="entry name" value="P-loop_NTPase"/>
</dbReference>
<dbReference type="OrthoDB" id="2135133at2759"/>
<dbReference type="GO" id="GO:0003924">
    <property type="term" value="F:GTPase activity"/>
    <property type="evidence" value="ECO:0007669"/>
    <property type="project" value="InterPro"/>
</dbReference>
<dbReference type="SUPFAM" id="SSF52540">
    <property type="entry name" value="P-loop containing nucleoside triphosphate hydrolases"/>
    <property type="match status" value="2"/>
</dbReference>
<dbReference type="Pfam" id="PF02263">
    <property type="entry name" value="GBP"/>
    <property type="match status" value="2"/>
</dbReference>
<gene>
    <name evidence="6" type="ORF">MATL_G00226550</name>
</gene>
<keyword evidence="1" id="KW-0547">Nucleotide-binding</keyword>
<feature type="domain" description="GB1/RHD3-type G" evidence="5">
    <location>
        <begin position="398"/>
        <end position="472"/>
    </location>
</feature>
<organism evidence="6 7">
    <name type="scientific">Megalops atlanticus</name>
    <name type="common">Tarpon</name>
    <name type="synonym">Clupea gigantea</name>
    <dbReference type="NCBI Taxonomy" id="7932"/>
    <lineage>
        <taxon>Eukaryota</taxon>
        <taxon>Metazoa</taxon>
        <taxon>Chordata</taxon>
        <taxon>Craniata</taxon>
        <taxon>Vertebrata</taxon>
        <taxon>Euteleostomi</taxon>
        <taxon>Actinopterygii</taxon>
        <taxon>Neopterygii</taxon>
        <taxon>Teleostei</taxon>
        <taxon>Elopiformes</taxon>
        <taxon>Megalopidae</taxon>
        <taxon>Megalops</taxon>
    </lineage>
</organism>
<dbReference type="InterPro" id="IPR015894">
    <property type="entry name" value="Guanylate-bd_N"/>
</dbReference>
<dbReference type="Gene3D" id="3.40.50.300">
    <property type="entry name" value="P-loop containing nucleotide triphosphate hydrolases"/>
    <property type="match status" value="2"/>
</dbReference>
<comment type="caution">
    <text evidence="6">The sequence shown here is derived from an EMBL/GenBank/DDBJ whole genome shotgun (WGS) entry which is preliminary data.</text>
</comment>
<dbReference type="AlphaFoldDB" id="A0A9D3T306"/>
<feature type="compositionally biased region" description="Basic and acidic residues" evidence="4">
    <location>
        <begin position="345"/>
        <end position="356"/>
    </location>
</feature>
<dbReference type="PANTHER" id="PTHR10751">
    <property type="entry name" value="GUANYLATE BINDING PROTEIN"/>
    <property type="match status" value="1"/>
</dbReference>
<reference evidence="6" key="1">
    <citation type="submission" date="2021-01" db="EMBL/GenBank/DDBJ databases">
        <authorList>
            <person name="Zahm M."/>
            <person name="Roques C."/>
            <person name="Cabau C."/>
            <person name="Klopp C."/>
            <person name="Donnadieu C."/>
            <person name="Jouanno E."/>
            <person name="Lampietro C."/>
            <person name="Louis A."/>
            <person name="Herpin A."/>
            <person name="Echchiki A."/>
            <person name="Berthelot C."/>
            <person name="Parey E."/>
            <person name="Roest-Crollius H."/>
            <person name="Braasch I."/>
            <person name="Postlethwait J."/>
            <person name="Bobe J."/>
            <person name="Montfort J."/>
            <person name="Bouchez O."/>
            <person name="Begum T."/>
            <person name="Mejri S."/>
            <person name="Adams A."/>
            <person name="Chen W.-J."/>
            <person name="Guiguen Y."/>
        </authorList>
    </citation>
    <scope>NUCLEOTIDE SEQUENCE</scope>
    <source>
        <strain evidence="6">YG-15Mar2019-1</strain>
        <tissue evidence="6">Brain</tissue>
    </source>
</reference>
<evidence type="ECO:0000313" key="7">
    <source>
        <dbReference type="Proteomes" id="UP001046870"/>
    </source>
</evidence>
<evidence type="ECO:0000259" key="5">
    <source>
        <dbReference type="PROSITE" id="PS51715"/>
    </source>
</evidence>
<evidence type="ECO:0000256" key="2">
    <source>
        <dbReference type="ARBA" id="ARBA00023134"/>
    </source>
</evidence>
<accession>A0A9D3T306</accession>
<dbReference type="Proteomes" id="UP001046870">
    <property type="component" value="Chromosome 20"/>
</dbReference>
<dbReference type="InterPro" id="IPR030386">
    <property type="entry name" value="G_GB1_RHD3_dom"/>
</dbReference>
<dbReference type="EMBL" id="JAFDVH010000020">
    <property type="protein sequence ID" value="KAG7459001.1"/>
    <property type="molecule type" value="Genomic_DNA"/>
</dbReference>
<keyword evidence="2" id="KW-0342">GTP-binding</keyword>
<proteinExistence type="inferred from homology"/>
<evidence type="ECO:0000256" key="1">
    <source>
        <dbReference type="ARBA" id="ARBA00022741"/>
    </source>
</evidence>
<evidence type="ECO:0000313" key="6">
    <source>
        <dbReference type="EMBL" id="KAG7459001.1"/>
    </source>
</evidence>